<dbReference type="AlphaFoldDB" id="A0A3P3RBZ6"/>
<name>A0A3P3RBZ6_9EURY</name>
<proteinExistence type="predicted"/>
<protein>
    <submittedName>
        <fullName evidence="1">Uncharacterized protein</fullName>
    </submittedName>
</protein>
<comment type="caution">
    <text evidence="1">The sequence shown here is derived from an EMBL/GenBank/DDBJ whole genome shotgun (WGS) entry which is preliminary data.</text>
</comment>
<dbReference type="Proteomes" id="UP000282322">
    <property type="component" value="Unassembled WGS sequence"/>
</dbReference>
<reference evidence="1 2" key="1">
    <citation type="submission" date="2018-11" db="EMBL/GenBank/DDBJ databases">
        <title>Taxonoimc description of Halomarina strain SPP-AMP-1.</title>
        <authorList>
            <person name="Pal Y."/>
            <person name="Srinivasana K."/>
            <person name="Verma A."/>
            <person name="Kumar P."/>
        </authorList>
    </citation>
    <scope>NUCLEOTIDE SEQUENCE [LARGE SCALE GENOMIC DNA]</scope>
    <source>
        <strain evidence="1 2">SPP-AMP-1</strain>
    </source>
</reference>
<evidence type="ECO:0000313" key="1">
    <source>
        <dbReference type="EMBL" id="RRJ30478.1"/>
    </source>
</evidence>
<dbReference type="RefSeq" id="WP_124954850.1">
    <property type="nucleotide sequence ID" value="NZ_RRCH01000021.1"/>
</dbReference>
<accession>A0A3P3RBZ6</accession>
<gene>
    <name evidence="1" type="ORF">EIK79_09330</name>
</gene>
<dbReference type="EMBL" id="RRCH01000021">
    <property type="protein sequence ID" value="RRJ30478.1"/>
    <property type="molecule type" value="Genomic_DNA"/>
</dbReference>
<keyword evidence="2" id="KW-1185">Reference proteome</keyword>
<evidence type="ECO:0000313" key="2">
    <source>
        <dbReference type="Proteomes" id="UP000282322"/>
    </source>
</evidence>
<organism evidence="1 2">
    <name type="scientific">Halocatena pleomorpha</name>
    <dbReference type="NCBI Taxonomy" id="1785090"/>
    <lineage>
        <taxon>Archaea</taxon>
        <taxon>Methanobacteriati</taxon>
        <taxon>Methanobacteriota</taxon>
        <taxon>Stenosarchaea group</taxon>
        <taxon>Halobacteria</taxon>
        <taxon>Halobacteriales</taxon>
        <taxon>Natronomonadaceae</taxon>
        <taxon>Halocatena</taxon>
    </lineage>
</organism>
<sequence>MTIGSNVGALLVEVTEDIPSSLTVADIVPVFVEGYKDSIEEEGGSIEELDRRDEILPNGHDATVIDLRMEQHATVIRQKMLLAVANEMAYVAVVMVSDSVFTTDVDENIERILLTLHITESAVGTESAGVPV</sequence>